<accession>A0AAW3WF73</accession>
<evidence type="ECO:0000313" key="2">
    <source>
        <dbReference type="EMBL" id="MBC2477626.1"/>
    </source>
</evidence>
<evidence type="ECO:0000313" key="3">
    <source>
        <dbReference type="Proteomes" id="UP001194098"/>
    </source>
</evidence>
<gene>
    <name evidence="2" type="ORF">HGI39_23615</name>
</gene>
<reference evidence="2" key="1">
    <citation type="submission" date="2020-04" db="EMBL/GenBank/DDBJ databases">
        <authorList>
            <person name="Brown S."/>
        </authorList>
    </citation>
    <scope>NUCLEOTIDE SEQUENCE</scope>
    <source>
        <strain evidence="2">DJ015</strain>
    </source>
</reference>
<feature type="domain" description="Nucleotide modification associated" evidence="1">
    <location>
        <begin position="2"/>
        <end position="193"/>
    </location>
</feature>
<dbReference type="Proteomes" id="UP001194098">
    <property type="component" value="Unassembled WGS sequence"/>
</dbReference>
<proteinExistence type="predicted"/>
<dbReference type="RefSeq" id="WP_077869664.1">
    <property type="nucleotide sequence ID" value="NZ_BKAK01000026.1"/>
</dbReference>
<name>A0AAW3WF73_CLOBE</name>
<sequence>MKYYSYVIPRDYGFAPNPYFGYCTLATCKPRIRKSARVGDWIAAYGGARTEVHKKLVVLMNVDEILTFDQYWNDKRFVKKRPVFNRSISCMYGDNIYHHIGEKWTQELSHHSMADGSINYLNLNRDTQADRVLVATQFYYFGNNAIEIPKEFGVLIGSGRNHKSFRDEKIIHKFINFMNENFETGIHGVPYSRKSGQFAHYRG</sequence>
<dbReference type="InterPro" id="IPR041180">
    <property type="entry name" value="Nmad2"/>
</dbReference>
<reference evidence="2" key="2">
    <citation type="journal article" date="2022" name="Nat. Biotechnol.">
        <title>Carbon-negative production of acetone and isopropanol by gas fermentation at industrial pilot scale.</title>
        <authorList>
            <person name="Liew F.E."/>
            <person name="Nogle R."/>
            <person name="Abdalla T."/>
            <person name="Rasor B.J."/>
            <person name="Canter C."/>
            <person name="Jensen R.O."/>
            <person name="Wang L."/>
            <person name="Strutz J."/>
            <person name="Chirania P."/>
            <person name="De Tissera S."/>
            <person name="Mueller A.P."/>
            <person name="Ruan Z."/>
            <person name="Gao A."/>
            <person name="Tran L."/>
            <person name="Engle N.L."/>
            <person name="Bromley J.C."/>
            <person name="Daniell J."/>
            <person name="Conrado R."/>
            <person name="Tschaplinski T.J."/>
            <person name="Giannone R.J."/>
            <person name="Hettich R.L."/>
            <person name="Karim A.S."/>
            <person name="Simpson S.D."/>
            <person name="Brown S.D."/>
            <person name="Leang C."/>
            <person name="Jewett M.C."/>
            <person name="Kopke M."/>
        </authorList>
    </citation>
    <scope>NUCLEOTIDE SEQUENCE</scope>
    <source>
        <strain evidence="2">DJ015</strain>
    </source>
</reference>
<dbReference type="Pfam" id="PF18753">
    <property type="entry name" value="Nmad2"/>
    <property type="match status" value="1"/>
</dbReference>
<dbReference type="EMBL" id="JABAGV010000106">
    <property type="protein sequence ID" value="MBC2477626.1"/>
    <property type="molecule type" value="Genomic_DNA"/>
</dbReference>
<protein>
    <recommendedName>
        <fullName evidence="1">Nucleotide modification associated domain-containing protein</fullName>
    </recommendedName>
</protein>
<evidence type="ECO:0000259" key="1">
    <source>
        <dbReference type="Pfam" id="PF18753"/>
    </source>
</evidence>
<comment type="caution">
    <text evidence="2">The sequence shown here is derived from an EMBL/GenBank/DDBJ whole genome shotgun (WGS) entry which is preliminary data.</text>
</comment>
<organism evidence="2 3">
    <name type="scientific">Clostridium beijerinckii</name>
    <name type="common">Clostridium MP</name>
    <dbReference type="NCBI Taxonomy" id="1520"/>
    <lineage>
        <taxon>Bacteria</taxon>
        <taxon>Bacillati</taxon>
        <taxon>Bacillota</taxon>
        <taxon>Clostridia</taxon>
        <taxon>Eubacteriales</taxon>
        <taxon>Clostridiaceae</taxon>
        <taxon>Clostridium</taxon>
    </lineage>
</organism>
<dbReference type="GeneID" id="66345209"/>
<dbReference type="AlphaFoldDB" id="A0AAW3WF73"/>